<dbReference type="InterPro" id="IPR034187">
    <property type="entry name" value="Peptidases_S8_5"/>
</dbReference>
<feature type="active site" description="Charge relay system" evidence="8 9">
    <location>
        <position position="158"/>
    </location>
</feature>
<evidence type="ECO:0000259" key="13">
    <source>
        <dbReference type="Pfam" id="PF06280"/>
    </source>
</evidence>
<dbReference type="InterPro" id="IPR003137">
    <property type="entry name" value="PA_domain"/>
</dbReference>
<dbReference type="Pfam" id="PF02225">
    <property type="entry name" value="PA"/>
    <property type="match status" value="1"/>
</dbReference>
<dbReference type="CDD" id="cd02124">
    <property type="entry name" value="PA_PoS1_like"/>
    <property type="match status" value="1"/>
</dbReference>
<dbReference type="PROSITE" id="PS51892">
    <property type="entry name" value="SUBTILASE"/>
    <property type="match status" value="1"/>
</dbReference>
<evidence type="ECO:0000256" key="2">
    <source>
        <dbReference type="ARBA" id="ARBA00022512"/>
    </source>
</evidence>
<keyword evidence="4 9" id="KW-0645">Protease</keyword>
<dbReference type="CDD" id="cd07489">
    <property type="entry name" value="Peptidases_S8_5"/>
    <property type="match status" value="1"/>
</dbReference>
<evidence type="ECO:0000256" key="6">
    <source>
        <dbReference type="ARBA" id="ARBA00022801"/>
    </source>
</evidence>
<evidence type="ECO:0000256" key="1">
    <source>
        <dbReference type="ARBA" id="ARBA00011073"/>
    </source>
</evidence>
<sequence>MTNYTTRLIVGFLGAIGLVRAHLAPMVPGAFIVEYEDGVDINSHLSSVQHLAATRLKLDYQLFKGASIRFHDVHTAHHQARLLARSDPVKNIWPISLYDVPDHTVHWNAGENATAEAQRNPTKRQASADTFSPHVMTQVNKLRDAGILGDGIKVAVVDTGIDYTHPALGGCFGPGCLVSFGQDLVGDAFDGSGTPIPGVDPLDCFGHGTHIAGIIAAQTNNPYGIIGAATGVTLGAYRVFGCNGSAPVDVLISAFNKAYEDGADIITASVGGPSGWSEDPWSVAVSRIVENGVPCTIAAGNEGDEGLFYASTASNGKRATSVAAIDNNVTPMLLSEASYTVQGGWDQFFGYTSGLATAWANVTLPLWAVSLDTTEAADACSALPDETPDLFGYIILVRRGTCTFDEKLQILAAKGAHYVIFYNNIPSGTEVVSGLGINGIHAAAMVTEDQGAVWIASLSAGQSITVAMTDPGTAPRYLISGPNNMTGGYTTAFSSWGPTYEVDLKPQLAAPGGLILSTYPVSLGSYAVMSGTSMACPVVAAIYALLMTVRGTKDPRTLENLLSSTSKPNLFNDGKITYPILAPTVQQGAGLVQAYDAAYATSLLSVGSLSFNDTDNIEPVQKFTISNNGDISVSYTLSHVGAATGYTLTANDSIFPALFPNELLDDYATIEFADGGSFTIPSGQRKIVSVTVTPPAALDARRLPVYSGYIAINGSDGTSLSLPYVGVAGSLYSASILANERTYMASSINVTRAAVSANHTFILPPPGHSNDTQYNASNREYPQLVVDLALGSAYVRVDVVPTFVSSVANFTESLGLKTLGDVYMTPLSYQPRGESSANWDGRLASGKYAPPGTYKLVIRALKIFGDRSRADQYETAETGEFSIQYSSLEPTSARSRRRQMQWAEWT</sequence>
<keyword evidence="15" id="KW-1185">Reference proteome</keyword>
<evidence type="ECO:0000313" key="15">
    <source>
        <dbReference type="Proteomes" id="UP000285146"/>
    </source>
</evidence>
<dbReference type="InterPro" id="IPR023827">
    <property type="entry name" value="Peptidase_S8_Asp-AS"/>
</dbReference>
<dbReference type="GO" id="GO:0016020">
    <property type="term" value="C:membrane"/>
    <property type="evidence" value="ECO:0007669"/>
    <property type="project" value="InterPro"/>
</dbReference>
<dbReference type="Pfam" id="PF00082">
    <property type="entry name" value="Peptidase_S8"/>
    <property type="match status" value="1"/>
</dbReference>
<evidence type="ECO:0000256" key="4">
    <source>
        <dbReference type="ARBA" id="ARBA00022670"/>
    </source>
</evidence>
<dbReference type="Gene3D" id="3.40.50.200">
    <property type="entry name" value="Peptidase S8/S53 domain"/>
    <property type="match status" value="2"/>
</dbReference>
<keyword evidence="2" id="KW-0134">Cell wall</keyword>
<dbReference type="PROSITE" id="PS00138">
    <property type="entry name" value="SUBTILASE_SER"/>
    <property type="match status" value="1"/>
</dbReference>
<dbReference type="PANTHER" id="PTHR43806:SF66">
    <property type="entry name" value="SERIN ENDOPEPTIDASE"/>
    <property type="match status" value="1"/>
</dbReference>
<reference evidence="14 15" key="1">
    <citation type="submission" date="2015-09" db="EMBL/GenBank/DDBJ databases">
        <title>Host preference determinants of Valsa canker pathogens revealed by comparative genomics.</title>
        <authorList>
            <person name="Yin Z."/>
            <person name="Huang L."/>
        </authorList>
    </citation>
    <scope>NUCLEOTIDE SEQUENCE [LARGE SCALE GENOMIC DNA]</scope>
    <source>
        <strain evidence="14 15">SXYLt</strain>
    </source>
</reference>
<evidence type="ECO:0000256" key="10">
    <source>
        <dbReference type="RuleBase" id="RU003355"/>
    </source>
</evidence>
<gene>
    <name evidence="14" type="ORF">VPNG_03484</name>
</gene>
<dbReference type="PRINTS" id="PR00723">
    <property type="entry name" value="SUBTILISIN"/>
</dbReference>
<evidence type="ECO:0000256" key="7">
    <source>
        <dbReference type="ARBA" id="ARBA00022825"/>
    </source>
</evidence>
<evidence type="ECO:0000256" key="5">
    <source>
        <dbReference type="ARBA" id="ARBA00022729"/>
    </source>
</evidence>
<protein>
    <recommendedName>
        <fullName evidence="16">Peptidase S8/S53 domain-containing protein</fullName>
    </recommendedName>
</protein>
<evidence type="ECO:0000256" key="3">
    <source>
        <dbReference type="ARBA" id="ARBA00022525"/>
    </source>
</evidence>
<dbReference type="InterPro" id="IPR036852">
    <property type="entry name" value="Peptidase_S8/S53_dom_sf"/>
</dbReference>
<evidence type="ECO:0000256" key="8">
    <source>
        <dbReference type="PIRSR" id="PIRSR615500-1"/>
    </source>
</evidence>
<dbReference type="InterPro" id="IPR046450">
    <property type="entry name" value="PA_dom_sf"/>
</dbReference>
<dbReference type="PROSITE" id="PS00137">
    <property type="entry name" value="SUBTILASE_HIS"/>
    <property type="match status" value="1"/>
</dbReference>
<dbReference type="AlphaFoldDB" id="A0A423XFR9"/>
<dbReference type="PROSITE" id="PS00136">
    <property type="entry name" value="SUBTILASE_ASP"/>
    <property type="match status" value="1"/>
</dbReference>
<dbReference type="GO" id="GO:0006508">
    <property type="term" value="P:proteolysis"/>
    <property type="evidence" value="ECO:0007669"/>
    <property type="project" value="UniProtKB-KW"/>
</dbReference>
<keyword evidence="7 9" id="KW-0720">Serine protease</keyword>
<dbReference type="EMBL" id="LKEB01000011">
    <property type="protein sequence ID" value="ROW15049.1"/>
    <property type="molecule type" value="Genomic_DNA"/>
</dbReference>
<dbReference type="InterPro" id="IPR010435">
    <property type="entry name" value="C5a/SBT2-like_Fn3"/>
</dbReference>
<dbReference type="SUPFAM" id="SSF52743">
    <property type="entry name" value="Subtilisin-like"/>
    <property type="match status" value="1"/>
</dbReference>
<dbReference type="PANTHER" id="PTHR43806">
    <property type="entry name" value="PEPTIDASE S8"/>
    <property type="match status" value="1"/>
</dbReference>
<evidence type="ECO:0000259" key="12">
    <source>
        <dbReference type="Pfam" id="PF02225"/>
    </source>
</evidence>
<dbReference type="InParanoid" id="A0A423XFR9"/>
<dbReference type="InterPro" id="IPR023828">
    <property type="entry name" value="Peptidase_S8_Ser-AS"/>
</dbReference>
<evidence type="ECO:0000259" key="11">
    <source>
        <dbReference type="Pfam" id="PF00082"/>
    </source>
</evidence>
<comment type="caution">
    <text evidence="14">The sequence shown here is derived from an EMBL/GenBank/DDBJ whole genome shotgun (WGS) entry which is preliminary data.</text>
</comment>
<dbReference type="SUPFAM" id="SSF52025">
    <property type="entry name" value="PA domain"/>
    <property type="match status" value="1"/>
</dbReference>
<dbReference type="Gene3D" id="2.60.40.4070">
    <property type="match status" value="1"/>
</dbReference>
<name>A0A423XFR9_9PEZI</name>
<feature type="active site" description="Charge relay system" evidence="8 9">
    <location>
        <position position="533"/>
    </location>
</feature>
<keyword evidence="3" id="KW-0964">Secreted</keyword>
<dbReference type="STRING" id="1230097.A0A423XFR9"/>
<comment type="similarity">
    <text evidence="1 9 10">Belongs to the peptidase S8 family.</text>
</comment>
<feature type="domain" description="Peptidase S8/S53" evidence="11">
    <location>
        <begin position="149"/>
        <end position="567"/>
    </location>
</feature>
<dbReference type="Proteomes" id="UP000285146">
    <property type="component" value="Unassembled WGS sequence"/>
</dbReference>
<dbReference type="InterPro" id="IPR050131">
    <property type="entry name" value="Peptidase_S8_subtilisin-like"/>
</dbReference>
<organism evidence="14 15">
    <name type="scientific">Cytospora leucostoma</name>
    <dbReference type="NCBI Taxonomy" id="1230097"/>
    <lineage>
        <taxon>Eukaryota</taxon>
        <taxon>Fungi</taxon>
        <taxon>Dikarya</taxon>
        <taxon>Ascomycota</taxon>
        <taxon>Pezizomycotina</taxon>
        <taxon>Sordariomycetes</taxon>
        <taxon>Sordariomycetidae</taxon>
        <taxon>Diaporthales</taxon>
        <taxon>Cytosporaceae</taxon>
        <taxon>Cytospora</taxon>
    </lineage>
</organism>
<dbReference type="GO" id="GO:0004252">
    <property type="term" value="F:serine-type endopeptidase activity"/>
    <property type="evidence" value="ECO:0007669"/>
    <property type="project" value="UniProtKB-UniRule"/>
</dbReference>
<feature type="domain" description="PA" evidence="12">
    <location>
        <begin position="363"/>
        <end position="436"/>
    </location>
</feature>
<dbReference type="OrthoDB" id="10256524at2759"/>
<evidence type="ECO:0000256" key="9">
    <source>
        <dbReference type="PROSITE-ProRule" id="PRU01240"/>
    </source>
</evidence>
<feature type="active site" description="Charge relay system" evidence="8 9">
    <location>
        <position position="207"/>
    </location>
</feature>
<dbReference type="InterPro" id="IPR015500">
    <property type="entry name" value="Peptidase_S8_subtilisin-rel"/>
</dbReference>
<keyword evidence="5" id="KW-0732">Signal</keyword>
<keyword evidence="6 9" id="KW-0378">Hydrolase</keyword>
<evidence type="ECO:0000313" key="14">
    <source>
        <dbReference type="EMBL" id="ROW15049.1"/>
    </source>
</evidence>
<evidence type="ECO:0008006" key="16">
    <source>
        <dbReference type="Google" id="ProtNLM"/>
    </source>
</evidence>
<proteinExistence type="inferred from homology"/>
<dbReference type="InterPro" id="IPR000209">
    <property type="entry name" value="Peptidase_S8/S53_dom"/>
</dbReference>
<dbReference type="Pfam" id="PF06280">
    <property type="entry name" value="fn3_5"/>
    <property type="match status" value="1"/>
</dbReference>
<accession>A0A423XFR9</accession>
<dbReference type="InterPro" id="IPR022398">
    <property type="entry name" value="Peptidase_S8_His-AS"/>
</dbReference>
<feature type="domain" description="C5a peptidase/Subtilisin-like protease SBT2-like Fn3-like" evidence="13">
    <location>
        <begin position="610"/>
        <end position="725"/>
    </location>
</feature>